<evidence type="ECO:0000313" key="5">
    <source>
        <dbReference type="Proteomes" id="UP001162162"/>
    </source>
</evidence>
<dbReference type="InterPro" id="IPR001314">
    <property type="entry name" value="Peptidase_S1A"/>
</dbReference>
<dbReference type="InterPro" id="IPR009003">
    <property type="entry name" value="Peptidase_S1_PA"/>
</dbReference>
<evidence type="ECO:0000256" key="1">
    <source>
        <dbReference type="ARBA" id="ARBA00023157"/>
    </source>
</evidence>
<evidence type="ECO:0000259" key="3">
    <source>
        <dbReference type="PROSITE" id="PS50240"/>
    </source>
</evidence>
<dbReference type="Gene3D" id="2.40.10.10">
    <property type="entry name" value="Trypsin-like serine proteases"/>
    <property type="match status" value="1"/>
</dbReference>
<dbReference type="PROSITE" id="PS50240">
    <property type="entry name" value="TRYPSIN_DOM"/>
    <property type="match status" value="1"/>
</dbReference>
<dbReference type="Proteomes" id="UP001162162">
    <property type="component" value="Unassembled WGS sequence"/>
</dbReference>
<dbReference type="AlphaFoldDB" id="A0AAV8Z4K8"/>
<feature type="region of interest" description="Disordered" evidence="2">
    <location>
        <begin position="273"/>
        <end position="312"/>
    </location>
</feature>
<dbReference type="GO" id="GO:0004252">
    <property type="term" value="F:serine-type endopeptidase activity"/>
    <property type="evidence" value="ECO:0007669"/>
    <property type="project" value="InterPro"/>
</dbReference>
<keyword evidence="5" id="KW-1185">Reference proteome</keyword>
<gene>
    <name evidence="4" type="ORF">NQ318_019662</name>
</gene>
<dbReference type="PANTHER" id="PTHR24271:SF50">
    <property type="match status" value="1"/>
</dbReference>
<dbReference type="InterPro" id="IPR001254">
    <property type="entry name" value="Trypsin_dom"/>
</dbReference>
<dbReference type="CDD" id="cd00190">
    <property type="entry name" value="Tryp_SPc"/>
    <property type="match status" value="1"/>
</dbReference>
<proteinExistence type="predicted"/>
<dbReference type="GO" id="GO:0006508">
    <property type="term" value="P:proteolysis"/>
    <property type="evidence" value="ECO:0007669"/>
    <property type="project" value="InterPro"/>
</dbReference>
<evidence type="ECO:0000256" key="2">
    <source>
        <dbReference type="SAM" id="MobiDB-lite"/>
    </source>
</evidence>
<dbReference type="InterPro" id="IPR043504">
    <property type="entry name" value="Peptidase_S1_PA_chymotrypsin"/>
</dbReference>
<dbReference type="PANTHER" id="PTHR24271">
    <property type="entry name" value="KALLIKREIN-RELATED"/>
    <property type="match status" value="1"/>
</dbReference>
<accession>A0AAV8Z4K8</accession>
<dbReference type="SMART" id="SM00020">
    <property type="entry name" value="Tryp_SPc"/>
    <property type="match status" value="1"/>
</dbReference>
<evidence type="ECO:0000313" key="4">
    <source>
        <dbReference type="EMBL" id="KAJ8958894.1"/>
    </source>
</evidence>
<organism evidence="4 5">
    <name type="scientific">Aromia moschata</name>
    <dbReference type="NCBI Taxonomy" id="1265417"/>
    <lineage>
        <taxon>Eukaryota</taxon>
        <taxon>Metazoa</taxon>
        <taxon>Ecdysozoa</taxon>
        <taxon>Arthropoda</taxon>
        <taxon>Hexapoda</taxon>
        <taxon>Insecta</taxon>
        <taxon>Pterygota</taxon>
        <taxon>Neoptera</taxon>
        <taxon>Endopterygota</taxon>
        <taxon>Coleoptera</taxon>
        <taxon>Polyphaga</taxon>
        <taxon>Cucujiformia</taxon>
        <taxon>Chrysomeloidea</taxon>
        <taxon>Cerambycidae</taxon>
        <taxon>Cerambycinae</taxon>
        <taxon>Callichromatini</taxon>
        <taxon>Aromia</taxon>
    </lineage>
</organism>
<dbReference type="Pfam" id="PF00089">
    <property type="entry name" value="Trypsin"/>
    <property type="match status" value="1"/>
</dbReference>
<keyword evidence="1" id="KW-1015">Disulfide bond</keyword>
<feature type="domain" description="Peptidase S1" evidence="3">
    <location>
        <begin position="33"/>
        <end position="268"/>
    </location>
</feature>
<sequence length="342" mass="37884">MDYASVFVNLLILYLTKEGFGIRIIDESTNSRIIGGHEVEPHSIPYQAFLNVTGSNNSTWICGGSLITTNYVLTAGRCCDGARSIKVVLGAHNPFEEEIEQLVLESTNFTIYPRYATNVYDFIYAMDIAVVALPTPVKLTRFIQTIGLPNPYDFTEEFANRIARVSGWGITDLNNDTSYSPALLAIEHRIMTFTECIEAYFDYMGYDMCVETNETESPCVGDYGSPLTIEGGIQVGIAAQDYDHCDRGSPFVYTRTLNFVTWIKEVTDYTDQYTTSTTPSTTTAKRTTRTTGRTTTTTEPAVSTTDMPDTTTGEASLTEFSFGLLLLSALLVVKQMHLGIDI</sequence>
<protein>
    <recommendedName>
        <fullName evidence="3">Peptidase S1 domain-containing protein</fullName>
    </recommendedName>
</protein>
<name>A0AAV8Z4K8_9CUCU</name>
<dbReference type="EMBL" id="JAPWTK010000015">
    <property type="protein sequence ID" value="KAJ8958894.1"/>
    <property type="molecule type" value="Genomic_DNA"/>
</dbReference>
<dbReference type="SUPFAM" id="SSF50494">
    <property type="entry name" value="Trypsin-like serine proteases"/>
    <property type="match status" value="1"/>
</dbReference>
<comment type="caution">
    <text evidence="4">The sequence shown here is derived from an EMBL/GenBank/DDBJ whole genome shotgun (WGS) entry which is preliminary data.</text>
</comment>
<feature type="compositionally biased region" description="Low complexity" evidence="2">
    <location>
        <begin position="273"/>
        <end position="305"/>
    </location>
</feature>
<reference evidence="4" key="1">
    <citation type="journal article" date="2023" name="Insect Mol. Biol.">
        <title>Genome sequencing provides insights into the evolution of gene families encoding plant cell wall-degrading enzymes in longhorned beetles.</title>
        <authorList>
            <person name="Shin N.R."/>
            <person name="Okamura Y."/>
            <person name="Kirsch R."/>
            <person name="Pauchet Y."/>
        </authorList>
    </citation>
    <scope>NUCLEOTIDE SEQUENCE</scope>
    <source>
        <strain evidence="4">AMC_N1</strain>
    </source>
</reference>
<dbReference type="PRINTS" id="PR00722">
    <property type="entry name" value="CHYMOTRYPSIN"/>
</dbReference>